<dbReference type="InterPro" id="IPR045182">
    <property type="entry name" value="JINGUBANG-like"/>
</dbReference>
<name>A0A6A3BF90_HIBSY</name>
<gene>
    <name evidence="2" type="ORF">F3Y22_tig00110160pilonHSYRG00175</name>
</gene>
<dbReference type="SUPFAM" id="SSF50978">
    <property type="entry name" value="WD40 repeat-like"/>
    <property type="match status" value="1"/>
</dbReference>
<dbReference type="EMBL" id="VEPZ02000857">
    <property type="protein sequence ID" value="KAE8715706.1"/>
    <property type="molecule type" value="Genomic_DNA"/>
</dbReference>
<feature type="repeat" description="WD" evidence="1">
    <location>
        <begin position="731"/>
        <end position="780"/>
    </location>
</feature>
<dbReference type="InterPro" id="IPR015943">
    <property type="entry name" value="WD40/YVTN_repeat-like_dom_sf"/>
</dbReference>
<keyword evidence="1" id="KW-0853">WD repeat</keyword>
<dbReference type="CDD" id="cd09272">
    <property type="entry name" value="RNase_HI_RT_Ty1"/>
    <property type="match status" value="1"/>
</dbReference>
<evidence type="ECO:0000313" key="3">
    <source>
        <dbReference type="Proteomes" id="UP000436088"/>
    </source>
</evidence>
<dbReference type="InterPro" id="IPR036322">
    <property type="entry name" value="WD40_repeat_dom_sf"/>
</dbReference>
<sequence length="790" mass="88358">MINSMESHISRAYLLFKTAKEMWDELDMYYEVDWGEDLEHTKFMSHLNKERLYEFLAGLNRDLDEVRGRILGRTYLPTIREAFIELIHTTPVPTEDVQDVCLTKSQLETLHKLLGAPISHGSLAVQTAVLNSSNSKECLVPDQSPGSSNMDLLTAVRKGTRACCKPAETPMKFNSKLGNDDDREDVDISICMLQRKNIGGSLQDSKRSKKQSVVARSSAEAKYRALSHATVSIAHNPVHHDRTKHVEIDRHFIKEKKKCLGGENNFRLGRVTCDLELGLQPRYHHPIAPHDVERWPFPKNLIDQRRWVVRVLRNHGGSIDRNTELASDVFQINCRFSTRKMERMRLGPPTFDQSLDQHRGREGNAAISCLPSFHFLLHLGILCYTVYPSIGLLSCRLCVSLLHGTIRFKKRGGFHLWFEETGPSSGRKVARLRSSSSEEDFKYGSPATIYSCSSNPDFSSLASTPHDSSPASFRKSPWSSFVASNSLCPSVEETNAGPCKELIGTLGMDETEGAFRFKSHGGLVKPSSLPERRYLQDIRWEDSGMEGFEQKIESFINDWDIADSQDYLKNSFVPTGFFEVKAVEAVFGLTFRCYSCLCFSEDKTLLYSSSWDKHSSLENFDWKCLESIRAHDDAVNSIVAGCDGLVFTGSANGSGKVWKTGVRGEGPGIAVPVIVQTRLCRYSVSVEPSCGHKLAVLSLVTAGNLVISGSADKSISVWRRCGKEHSLLTTLTGHNGPIKCLAVEEDHESTSDKNQWILYSGSLDKSVKIWGLKDQTLPTQCLNETDSTSH</sequence>
<dbReference type="PANTHER" id="PTHR22844">
    <property type="entry name" value="F-BOX AND WD40 DOMAIN PROTEIN"/>
    <property type="match status" value="1"/>
</dbReference>
<keyword evidence="3" id="KW-1185">Reference proteome</keyword>
<dbReference type="Pfam" id="PF00400">
    <property type="entry name" value="WD40"/>
    <property type="match status" value="3"/>
</dbReference>
<comment type="caution">
    <text evidence="2">The sequence shown here is derived from an EMBL/GenBank/DDBJ whole genome shotgun (WGS) entry which is preliminary data.</text>
</comment>
<dbReference type="AlphaFoldDB" id="A0A6A3BF90"/>
<organism evidence="2 3">
    <name type="scientific">Hibiscus syriacus</name>
    <name type="common">Rose of Sharon</name>
    <dbReference type="NCBI Taxonomy" id="106335"/>
    <lineage>
        <taxon>Eukaryota</taxon>
        <taxon>Viridiplantae</taxon>
        <taxon>Streptophyta</taxon>
        <taxon>Embryophyta</taxon>
        <taxon>Tracheophyta</taxon>
        <taxon>Spermatophyta</taxon>
        <taxon>Magnoliopsida</taxon>
        <taxon>eudicotyledons</taxon>
        <taxon>Gunneridae</taxon>
        <taxon>Pentapetalae</taxon>
        <taxon>rosids</taxon>
        <taxon>malvids</taxon>
        <taxon>Malvales</taxon>
        <taxon>Malvaceae</taxon>
        <taxon>Malvoideae</taxon>
        <taxon>Hibiscus</taxon>
    </lineage>
</organism>
<evidence type="ECO:0000313" key="2">
    <source>
        <dbReference type="EMBL" id="KAE8715706.1"/>
    </source>
</evidence>
<dbReference type="PANTHER" id="PTHR22844:SF334">
    <property type="entry name" value="PROTEIN JINGUBANG-LIKE"/>
    <property type="match status" value="1"/>
</dbReference>
<accession>A0A6A3BF90</accession>
<dbReference type="Proteomes" id="UP000436088">
    <property type="component" value="Unassembled WGS sequence"/>
</dbReference>
<dbReference type="SMART" id="SM00320">
    <property type="entry name" value="WD40"/>
    <property type="match status" value="4"/>
</dbReference>
<dbReference type="InterPro" id="IPR001680">
    <property type="entry name" value="WD40_rpt"/>
</dbReference>
<evidence type="ECO:0000256" key="1">
    <source>
        <dbReference type="PROSITE-ProRule" id="PRU00221"/>
    </source>
</evidence>
<protein>
    <submittedName>
        <fullName evidence="2">Uncharacterized protein</fullName>
    </submittedName>
</protein>
<dbReference type="PROSITE" id="PS50082">
    <property type="entry name" value="WD_REPEATS_2"/>
    <property type="match status" value="1"/>
</dbReference>
<reference evidence="2" key="1">
    <citation type="submission" date="2019-09" db="EMBL/GenBank/DDBJ databases">
        <title>Draft genome information of white flower Hibiscus syriacus.</title>
        <authorList>
            <person name="Kim Y.-M."/>
        </authorList>
    </citation>
    <scope>NUCLEOTIDE SEQUENCE [LARGE SCALE GENOMIC DNA]</scope>
    <source>
        <strain evidence="2">YM2019G1</strain>
    </source>
</reference>
<dbReference type="Gene3D" id="2.130.10.10">
    <property type="entry name" value="YVTN repeat-like/Quinoprotein amine dehydrogenase"/>
    <property type="match status" value="2"/>
</dbReference>
<proteinExistence type="predicted"/>